<dbReference type="Proteomes" id="UP000188268">
    <property type="component" value="Unassembled WGS sequence"/>
</dbReference>
<keyword evidence="6" id="KW-1185">Reference proteome</keyword>
<reference evidence="5 6" key="1">
    <citation type="submission" date="2013-09" db="EMBL/GenBank/DDBJ databases">
        <title>Corchorus capsularis genome sequencing.</title>
        <authorList>
            <person name="Alam M."/>
            <person name="Haque M.S."/>
            <person name="Islam M.S."/>
            <person name="Emdad E.M."/>
            <person name="Islam M.M."/>
            <person name="Ahmed B."/>
            <person name="Halim A."/>
            <person name="Hossen Q.M.M."/>
            <person name="Hossain M.Z."/>
            <person name="Ahmed R."/>
            <person name="Khan M.M."/>
            <person name="Islam R."/>
            <person name="Rashid M.M."/>
            <person name="Khan S.A."/>
            <person name="Rahman M.S."/>
            <person name="Alam M."/>
        </authorList>
    </citation>
    <scope>NUCLEOTIDE SEQUENCE [LARGE SCALE GENOMIC DNA]</scope>
    <source>
        <strain evidence="6">cv. CVL-1</strain>
        <tissue evidence="5">Whole seedling</tissue>
    </source>
</reference>
<dbReference type="PROSITE" id="PS50297">
    <property type="entry name" value="ANK_REP_REGION"/>
    <property type="match status" value="1"/>
</dbReference>
<dbReference type="STRING" id="210143.A0A1R3GGA6"/>
<dbReference type="InterPro" id="IPR002110">
    <property type="entry name" value="Ankyrin_rpt"/>
</dbReference>
<name>A0A1R3GGA6_COCAP</name>
<keyword evidence="1" id="KW-0040">ANK repeat</keyword>
<dbReference type="PANTHER" id="PTHR24177">
    <property type="entry name" value="CASKIN"/>
    <property type="match status" value="1"/>
</dbReference>
<feature type="compositionally biased region" description="Polar residues" evidence="2">
    <location>
        <begin position="14"/>
        <end position="41"/>
    </location>
</feature>
<evidence type="ECO:0000313" key="6">
    <source>
        <dbReference type="Proteomes" id="UP000188268"/>
    </source>
</evidence>
<dbReference type="SMART" id="SM00248">
    <property type="entry name" value="ANK"/>
    <property type="match status" value="5"/>
</dbReference>
<feature type="domain" description="PGG" evidence="4">
    <location>
        <begin position="427"/>
        <end position="539"/>
    </location>
</feature>
<keyword evidence="3" id="KW-0812">Transmembrane</keyword>
<organism evidence="5 6">
    <name type="scientific">Corchorus capsularis</name>
    <name type="common">Jute</name>
    <dbReference type="NCBI Taxonomy" id="210143"/>
    <lineage>
        <taxon>Eukaryota</taxon>
        <taxon>Viridiplantae</taxon>
        <taxon>Streptophyta</taxon>
        <taxon>Embryophyta</taxon>
        <taxon>Tracheophyta</taxon>
        <taxon>Spermatophyta</taxon>
        <taxon>Magnoliopsida</taxon>
        <taxon>eudicotyledons</taxon>
        <taxon>Gunneridae</taxon>
        <taxon>Pentapetalae</taxon>
        <taxon>rosids</taxon>
        <taxon>malvids</taxon>
        <taxon>Malvales</taxon>
        <taxon>Malvaceae</taxon>
        <taxon>Grewioideae</taxon>
        <taxon>Apeibeae</taxon>
        <taxon>Corchorus</taxon>
    </lineage>
</organism>
<evidence type="ECO:0000256" key="3">
    <source>
        <dbReference type="SAM" id="Phobius"/>
    </source>
</evidence>
<dbReference type="Gramene" id="OMO57101">
    <property type="protein sequence ID" value="OMO57101"/>
    <property type="gene ID" value="CCACVL1_26007"/>
</dbReference>
<evidence type="ECO:0000256" key="1">
    <source>
        <dbReference type="PROSITE-ProRule" id="PRU00023"/>
    </source>
</evidence>
<feature type="transmembrane region" description="Helical" evidence="3">
    <location>
        <begin position="436"/>
        <end position="454"/>
    </location>
</feature>
<dbReference type="PANTHER" id="PTHR24177:SF33">
    <property type="entry name" value="ANKYRIN REPEAT FAMILY PROTEIN"/>
    <property type="match status" value="1"/>
</dbReference>
<evidence type="ECO:0000256" key="2">
    <source>
        <dbReference type="SAM" id="MobiDB-lite"/>
    </source>
</evidence>
<sequence>MRPQEATHFAPKRSMSNSDGSAPKRSMSNTEGTAPSRSTSNSEDDKDSKNVYIHYLPLYKAVDSGDLEATKDFIDKHPNALSASLSPDGDTALHIAVLSGHVEIVEELVGRMSPQEIAVKQKLGSTALNFAAIGGITEIAELLVNKNRKLLSITNDHDQIPVVVAALYGHRDLVQYLYLETPMEELDPRNKTHGAILVTACIFDEFYDIALDLVQRYPQLAVAEDSDQDTALHILAQKPSAFPIPGVTSIYELKLTHLQAKELLTCVCREVSTIEDEARLEALVKKSVFEAVKQGIIEFVTEIMKHYPEVIWFYDEKGRNIFFVAAAERQEKIFSLIYKMGAKKNSLATHWDNDYNNMLHQAAFLAPSSQLDRVSGAALQMQRELQWFKEVESVVQPKYKEMINSHFRTPRALFSDHHKKLVEQGEQWTKDTAESCTVVTALIVTMMFSAVFTVPGGYDNSGVPLYLNRTSFMIFMISDALSLFSSTTSLLMFLGILTSRYREEDFLQSVPTKLMIGLSMLFFSIATMMITFGIALYIVLHERISWISFPIICLASLPVTLFALLQFPLLVEIFFSTYGPGIFDKPKKPWFRSISKSSSRCVR</sequence>
<dbReference type="AlphaFoldDB" id="A0A1R3GGA6"/>
<dbReference type="PROSITE" id="PS50088">
    <property type="entry name" value="ANK_REPEAT"/>
    <property type="match status" value="1"/>
</dbReference>
<evidence type="ECO:0000259" key="4">
    <source>
        <dbReference type="Pfam" id="PF13962"/>
    </source>
</evidence>
<feature type="transmembrane region" description="Helical" evidence="3">
    <location>
        <begin position="546"/>
        <end position="565"/>
    </location>
</feature>
<dbReference type="SUPFAM" id="SSF48403">
    <property type="entry name" value="Ankyrin repeat"/>
    <property type="match status" value="1"/>
</dbReference>
<feature type="region of interest" description="Disordered" evidence="2">
    <location>
        <begin position="1"/>
        <end position="47"/>
    </location>
</feature>
<feature type="transmembrane region" description="Helical" evidence="3">
    <location>
        <begin position="474"/>
        <end position="497"/>
    </location>
</feature>
<dbReference type="Pfam" id="PF13962">
    <property type="entry name" value="PGG"/>
    <property type="match status" value="1"/>
</dbReference>
<keyword evidence="3" id="KW-0472">Membrane</keyword>
<dbReference type="InterPro" id="IPR036770">
    <property type="entry name" value="Ankyrin_rpt-contain_sf"/>
</dbReference>
<feature type="transmembrane region" description="Helical" evidence="3">
    <location>
        <begin position="518"/>
        <end position="540"/>
    </location>
</feature>
<protein>
    <recommendedName>
        <fullName evidence="4">PGG domain-containing protein</fullName>
    </recommendedName>
</protein>
<proteinExistence type="predicted"/>
<gene>
    <name evidence="5" type="ORF">CCACVL1_26007</name>
</gene>
<dbReference type="Pfam" id="PF12796">
    <property type="entry name" value="Ank_2"/>
    <property type="match status" value="2"/>
</dbReference>
<dbReference type="OrthoDB" id="1880601at2759"/>
<dbReference type="OMA" id="VYSCIHI"/>
<evidence type="ECO:0000313" key="5">
    <source>
        <dbReference type="EMBL" id="OMO57101.1"/>
    </source>
</evidence>
<dbReference type="GO" id="GO:0016020">
    <property type="term" value="C:membrane"/>
    <property type="evidence" value="ECO:0007669"/>
    <property type="project" value="TreeGrafter"/>
</dbReference>
<keyword evidence="3" id="KW-1133">Transmembrane helix</keyword>
<dbReference type="Gene3D" id="1.25.40.20">
    <property type="entry name" value="Ankyrin repeat-containing domain"/>
    <property type="match status" value="2"/>
</dbReference>
<dbReference type="EMBL" id="AWWV01014423">
    <property type="protein sequence ID" value="OMO57101.1"/>
    <property type="molecule type" value="Genomic_DNA"/>
</dbReference>
<comment type="caution">
    <text evidence="5">The sequence shown here is derived from an EMBL/GenBank/DDBJ whole genome shotgun (WGS) entry which is preliminary data.</text>
</comment>
<dbReference type="InterPro" id="IPR026961">
    <property type="entry name" value="PGG_dom"/>
</dbReference>
<feature type="repeat" description="ANK" evidence="1">
    <location>
        <begin position="88"/>
        <end position="109"/>
    </location>
</feature>
<accession>A0A1R3GGA6</accession>